<sequence length="265" mass="28188">MSDWIPLPHLTALTLKGDDASAFAHAQFTTAFDGDRGQQWGLSAWCNPKGKVISVMLARSRDAEVDLIAPANQLETLTARLPMYAIGRKVELLAPLPVAGCLSPPEDPTRVLGPDPSRGIRTGQALAPENPEAIARWQALDLCAGIAWLAPGRSEQFLPQALGLEERGGLSYRKGCYPGQEVIARVHYLGKAKERLVGFRLAGRVETQDGDLSDENGQRLGRILGTLTGQEATIGLAVAGAQCQPGATIVCGDTAGRLCEPAELC</sequence>
<dbReference type="RefSeq" id="WP_164210228.1">
    <property type="nucleotide sequence ID" value="NZ_JAAGSC010000031.1"/>
</dbReference>
<dbReference type="AlphaFoldDB" id="A0A845UTJ4"/>
<gene>
    <name evidence="2" type="ORF">G3I74_03785</name>
</gene>
<proteinExistence type="predicted"/>
<organism evidence="2 3">
    <name type="scientific">Wenzhouxiangella limi</name>
    <dbReference type="NCBI Taxonomy" id="2707351"/>
    <lineage>
        <taxon>Bacteria</taxon>
        <taxon>Pseudomonadati</taxon>
        <taxon>Pseudomonadota</taxon>
        <taxon>Gammaproteobacteria</taxon>
        <taxon>Chromatiales</taxon>
        <taxon>Wenzhouxiangellaceae</taxon>
        <taxon>Wenzhouxiangella</taxon>
    </lineage>
</organism>
<keyword evidence="3" id="KW-1185">Reference proteome</keyword>
<dbReference type="InterPro" id="IPR027266">
    <property type="entry name" value="TrmE/GcvT-like"/>
</dbReference>
<dbReference type="Gene3D" id="3.30.1360.120">
    <property type="entry name" value="Probable tRNA modification gtpase trme, domain 1"/>
    <property type="match status" value="1"/>
</dbReference>
<dbReference type="Proteomes" id="UP000484885">
    <property type="component" value="Unassembled WGS sequence"/>
</dbReference>
<dbReference type="GO" id="GO:0016226">
    <property type="term" value="P:iron-sulfur cluster assembly"/>
    <property type="evidence" value="ECO:0007669"/>
    <property type="project" value="TreeGrafter"/>
</dbReference>
<dbReference type="PANTHER" id="PTHR22602">
    <property type="entry name" value="TRANSFERASE CAF17, MITOCHONDRIAL-RELATED"/>
    <property type="match status" value="1"/>
</dbReference>
<dbReference type="EMBL" id="JAAGSC010000031">
    <property type="protein sequence ID" value="NDY94847.1"/>
    <property type="molecule type" value="Genomic_DNA"/>
</dbReference>
<evidence type="ECO:0000256" key="1">
    <source>
        <dbReference type="ARBA" id="ARBA00022946"/>
    </source>
</evidence>
<name>A0A845UTJ4_9GAMM</name>
<reference evidence="2 3" key="1">
    <citation type="submission" date="2020-02" db="EMBL/GenBank/DDBJ databases">
        <authorList>
            <person name="Zhang X.-Y."/>
        </authorList>
    </citation>
    <scope>NUCLEOTIDE SEQUENCE [LARGE SCALE GENOMIC DNA]</scope>
    <source>
        <strain evidence="2 3">C33</strain>
    </source>
</reference>
<dbReference type="PANTHER" id="PTHR22602:SF0">
    <property type="entry name" value="TRANSFERASE CAF17, MITOCHONDRIAL-RELATED"/>
    <property type="match status" value="1"/>
</dbReference>
<evidence type="ECO:0000313" key="2">
    <source>
        <dbReference type="EMBL" id="NDY94847.1"/>
    </source>
</evidence>
<dbReference type="NCBIfam" id="TIGR03317">
    <property type="entry name" value="ygfZ_signature"/>
    <property type="match status" value="1"/>
</dbReference>
<dbReference type="Gene3D" id="3.30.70.1400">
    <property type="entry name" value="Aminomethyltransferase beta-barrel domains"/>
    <property type="match status" value="1"/>
</dbReference>
<protein>
    <submittedName>
        <fullName evidence="2">Folate-binding protein YgfZ</fullName>
    </submittedName>
</protein>
<dbReference type="SUPFAM" id="SSF103025">
    <property type="entry name" value="Folate-binding domain"/>
    <property type="match status" value="1"/>
</dbReference>
<accession>A0A845UTJ4</accession>
<keyword evidence="1" id="KW-0809">Transit peptide</keyword>
<dbReference type="InterPro" id="IPR017703">
    <property type="entry name" value="YgfZ/GCV_T_CS"/>
</dbReference>
<dbReference type="InterPro" id="IPR045179">
    <property type="entry name" value="YgfZ/GcvT"/>
</dbReference>
<evidence type="ECO:0000313" key="3">
    <source>
        <dbReference type="Proteomes" id="UP000484885"/>
    </source>
</evidence>
<comment type="caution">
    <text evidence="2">The sequence shown here is derived from an EMBL/GenBank/DDBJ whole genome shotgun (WGS) entry which is preliminary data.</text>
</comment>